<reference evidence="2 3" key="1">
    <citation type="submission" date="2016-06" db="EMBL/GenBank/DDBJ databases">
        <title>The Draft Genome Sequence and Annotation of the Desert Woodrat Neotoma lepida.</title>
        <authorList>
            <person name="Campbell M."/>
            <person name="Oakeson K.F."/>
            <person name="Yandell M."/>
            <person name="Halpert J.R."/>
            <person name="Dearing D."/>
        </authorList>
    </citation>
    <scope>NUCLEOTIDE SEQUENCE [LARGE SCALE GENOMIC DNA]</scope>
    <source>
        <strain evidence="2">417</strain>
        <tissue evidence="2">Liver</tissue>
    </source>
</reference>
<comment type="caution">
    <text evidence="2">The sequence shown here is derived from an EMBL/GenBank/DDBJ whole genome shotgun (WGS) entry which is preliminary data.</text>
</comment>
<dbReference type="STRING" id="56216.A0A1A6HWB2"/>
<sequence length="262" mass="29270">MLKFLAKGEISKGSCEDEPMDSTMEDAVAGDFALINKLDIKCDLKTLSSDLKGSIESEEKKKEKSLRKEGSKELIHPRDIEEKLGSGEPSHSIKVHIGPKPGKGADLSKPPCRKAKEMRKERKRLKLMQQNTAGAFEGLQAQGQPASLLPKAKSNQPKSLEDLIFESLPENASHKLEVRVVRSSPPSPQFKATFQESYQVYKRYQMVIHKDPPDKPTVSQVRLVPASFEDPEFKSSFNQSFSLYAKYQVAIHQDSPIECGKT</sequence>
<dbReference type="GO" id="GO:0004057">
    <property type="term" value="F:arginyl-tRNA--protein transferase activity"/>
    <property type="evidence" value="ECO:0007669"/>
    <property type="project" value="TreeGrafter"/>
</dbReference>
<dbReference type="PANTHER" id="PTHR21367:SF1">
    <property type="entry name" value="ARGINYL-TRNA--PROTEIN TRANSFERASE 1"/>
    <property type="match status" value="1"/>
</dbReference>
<dbReference type="GO" id="GO:0005737">
    <property type="term" value="C:cytoplasm"/>
    <property type="evidence" value="ECO:0007669"/>
    <property type="project" value="TreeGrafter"/>
</dbReference>
<feature type="non-terminal residue" evidence="2">
    <location>
        <position position="262"/>
    </location>
</feature>
<dbReference type="OrthoDB" id="74183at2759"/>
<evidence type="ECO:0000313" key="3">
    <source>
        <dbReference type="Proteomes" id="UP000092124"/>
    </source>
</evidence>
<dbReference type="InterPro" id="IPR030700">
    <property type="entry name" value="N-end_Aminoacyl_Trfase"/>
</dbReference>
<feature type="region of interest" description="Disordered" evidence="1">
    <location>
        <begin position="1"/>
        <end position="21"/>
    </location>
</feature>
<feature type="region of interest" description="Disordered" evidence="1">
    <location>
        <begin position="51"/>
        <end position="111"/>
    </location>
</feature>
<evidence type="ECO:0000313" key="2">
    <source>
        <dbReference type="EMBL" id="OBS82529.1"/>
    </source>
</evidence>
<dbReference type="Proteomes" id="UP000092124">
    <property type="component" value="Unassembled WGS sequence"/>
</dbReference>
<gene>
    <name evidence="2" type="ORF">A6R68_23481</name>
</gene>
<dbReference type="AlphaFoldDB" id="A0A1A6HWB2"/>
<evidence type="ECO:0000256" key="1">
    <source>
        <dbReference type="SAM" id="MobiDB-lite"/>
    </source>
</evidence>
<dbReference type="EMBL" id="LZPO01008029">
    <property type="protein sequence ID" value="OBS82529.1"/>
    <property type="molecule type" value="Genomic_DNA"/>
</dbReference>
<accession>A0A1A6HWB2</accession>
<keyword evidence="3" id="KW-1185">Reference proteome</keyword>
<name>A0A1A6HWB2_NEOLE</name>
<feature type="compositionally biased region" description="Basic and acidic residues" evidence="1">
    <location>
        <begin position="53"/>
        <end position="85"/>
    </location>
</feature>
<protein>
    <submittedName>
        <fullName evidence="2">Uncharacterized protein</fullName>
    </submittedName>
</protein>
<proteinExistence type="predicted"/>
<organism evidence="2 3">
    <name type="scientific">Neotoma lepida</name>
    <name type="common">Desert woodrat</name>
    <dbReference type="NCBI Taxonomy" id="56216"/>
    <lineage>
        <taxon>Eukaryota</taxon>
        <taxon>Metazoa</taxon>
        <taxon>Chordata</taxon>
        <taxon>Craniata</taxon>
        <taxon>Vertebrata</taxon>
        <taxon>Euteleostomi</taxon>
        <taxon>Mammalia</taxon>
        <taxon>Eutheria</taxon>
        <taxon>Euarchontoglires</taxon>
        <taxon>Glires</taxon>
        <taxon>Rodentia</taxon>
        <taxon>Myomorpha</taxon>
        <taxon>Muroidea</taxon>
        <taxon>Cricetidae</taxon>
        <taxon>Neotominae</taxon>
        <taxon>Neotoma</taxon>
    </lineage>
</organism>
<dbReference type="PANTHER" id="PTHR21367">
    <property type="entry name" value="ARGININE-TRNA-PROTEIN TRANSFERASE 1"/>
    <property type="match status" value="1"/>
</dbReference>